<keyword evidence="5" id="KW-1185">Reference proteome</keyword>
<keyword evidence="2" id="KW-0472">Membrane</keyword>
<dbReference type="PROSITE" id="PS50109">
    <property type="entry name" value="HIS_KIN"/>
    <property type="match status" value="1"/>
</dbReference>
<evidence type="ECO:0000313" key="5">
    <source>
        <dbReference type="Proteomes" id="UP001302257"/>
    </source>
</evidence>
<feature type="transmembrane region" description="Helical" evidence="2">
    <location>
        <begin position="71"/>
        <end position="89"/>
    </location>
</feature>
<keyword evidence="2" id="KW-0812">Transmembrane</keyword>
<dbReference type="GO" id="GO:0016301">
    <property type="term" value="F:kinase activity"/>
    <property type="evidence" value="ECO:0007669"/>
    <property type="project" value="UniProtKB-KW"/>
</dbReference>
<dbReference type="InterPro" id="IPR005467">
    <property type="entry name" value="His_kinase_dom"/>
</dbReference>
<evidence type="ECO:0000259" key="3">
    <source>
        <dbReference type="PROSITE" id="PS50109"/>
    </source>
</evidence>
<organism evidence="4 5">
    <name type="scientific">Rhodoferax mekongensis</name>
    <dbReference type="NCBI Taxonomy" id="3068341"/>
    <lineage>
        <taxon>Bacteria</taxon>
        <taxon>Pseudomonadati</taxon>
        <taxon>Pseudomonadota</taxon>
        <taxon>Betaproteobacteria</taxon>
        <taxon>Burkholderiales</taxon>
        <taxon>Comamonadaceae</taxon>
        <taxon>Rhodoferax</taxon>
    </lineage>
</organism>
<feature type="transmembrane region" description="Helical" evidence="2">
    <location>
        <begin position="109"/>
        <end position="128"/>
    </location>
</feature>
<dbReference type="InterPro" id="IPR010559">
    <property type="entry name" value="Sig_transdc_His_kin_internal"/>
</dbReference>
<feature type="transmembrane region" description="Helical" evidence="2">
    <location>
        <begin position="36"/>
        <end position="59"/>
    </location>
</feature>
<dbReference type="Gene3D" id="3.30.565.10">
    <property type="entry name" value="Histidine kinase-like ATPase, C-terminal domain"/>
    <property type="match status" value="1"/>
</dbReference>
<dbReference type="Pfam" id="PF06580">
    <property type="entry name" value="His_kinase"/>
    <property type="match status" value="1"/>
</dbReference>
<dbReference type="InterPro" id="IPR050640">
    <property type="entry name" value="Bact_2-comp_sensor_kinase"/>
</dbReference>
<reference evidence="4 5" key="1">
    <citation type="submission" date="2023-08" db="EMBL/GenBank/DDBJ databases">
        <title>Rhodoferax potami sp. nov. and Rhodoferax mekongensis sp. nov., isolated from the Mekong River in Thailand.</title>
        <authorList>
            <person name="Kitikhun S."/>
            <person name="Charoenyingcharoen P."/>
            <person name="Siriarchawattana P."/>
            <person name="Likhitrattanapisal S."/>
            <person name="Nilsakha T."/>
            <person name="Chanpet A."/>
            <person name="Rattanawaree P."/>
            <person name="Ingsriswang S."/>
        </authorList>
    </citation>
    <scope>NUCLEOTIDE SEQUENCE [LARGE SCALE GENOMIC DNA]</scope>
    <source>
        <strain evidence="4 5">TBRC 17307</strain>
    </source>
</reference>
<accession>A0ABZ0AXM3</accession>
<evidence type="ECO:0000313" key="4">
    <source>
        <dbReference type="EMBL" id="WNO04373.1"/>
    </source>
</evidence>
<dbReference type="PANTHER" id="PTHR34220">
    <property type="entry name" value="SENSOR HISTIDINE KINASE YPDA"/>
    <property type="match status" value="1"/>
</dbReference>
<dbReference type="InterPro" id="IPR003594">
    <property type="entry name" value="HATPase_dom"/>
</dbReference>
<keyword evidence="2" id="KW-1133">Transmembrane helix</keyword>
<proteinExistence type="predicted"/>
<protein>
    <submittedName>
        <fullName evidence="4">Histidine kinase</fullName>
    </submittedName>
</protein>
<sequence length="352" mass="38485">MPSFFSHAMVLRGLKVLALNTVIAIAITLFDNHSFGLNLVYSHCIGISIWAFIEVFNHFLVDNWQVHVHRLLFIVPVAVVLGYFTGHLLTDLILGTTSFQYWKQTPRMAFGMLFVSLVAGGVISWVFVSREQLAAERQNLEVARRQASEAQLKLLEAQLEPHMLFNTLANLRALIAVDPQRAQTMLDHMIAYLRATLSASRAPSGGNTHTLADEFARLQDYLELMAIRMGPRLQFSLDLPDALRAQPVPPLLLQPLVENSIQHGLEPKVEGGSIRIAASASDGVLKLDVEDTGMGADPAELLPPAPHTTGHGFGLQQVRERLATAFGERGAMILVAAPAGGMSASITFPLKA</sequence>
<dbReference type="InterPro" id="IPR036890">
    <property type="entry name" value="HATPase_C_sf"/>
</dbReference>
<dbReference type="RefSeq" id="WP_313867218.1">
    <property type="nucleotide sequence ID" value="NZ_CP132507.1"/>
</dbReference>
<name>A0ABZ0AXM3_9BURK</name>
<feature type="domain" description="Histidine kinase" evidence="3">
    <location>
        <begin position="252"/>
        <end position="352"/>
    </location>
</feature>
<keyword evidence="1" id="KW-0175">Coiled coil</keyword>
<feature type="transmembrane region" description="Helical" evidence="2">
    <location>
        <begin position="12"/>
        <end position="30"/>
    </location>
</feature>
<keyword evidence="4" id="KW-0418">Kinase</keyword>
<evidence type="ECO:0000256" key="2">
    <source>
        <dbReference type="SAM" id="Phobius"/>
    </source>
</evidence>
<dbReference type="PANTHER" id="PTHR34220:SF9">
    <property type="entry name" value="SIGNAL TRANSDUCTION HISTIDINE KINASE INTERNAL REGION DOMAIN-CONTAINING PROTEIN"/>
    <property type="match status" value="1"/>
</dbReference>
<keyword evidence="4" id="KW-0808">Transferase</keyword>
<feature type="coiled-coil region" evidence="1">
    <location>
        <begin position="130"/>
        <end position="160"/>
    </location>
</feature>
<evidence type="ECO:0000256" key="1">
    <source>
        <dbReference type="SAM" id="Coils"/>
    </source>
</evidence>
<dbReference type="EMBL" id="CP132507">
    <property type="protein sequence ID" value="WNO04373.1"/>
    <property type="molecule type" value="Genomic_DNA"/>
</dbReference>
<dbReference type="Proteomes" id="UP001302257">
    <property type="component" value="Chromosome"/>
</dbReference>
<dbReference type="SUPFAM" id="SSF55874">
    <property type="entry name" value="ATPase domain of HSP90 chaperone/DNA topoisomerase II/histidine kinase"/>
    <property type="match status" value="1"/>
</dbReference>
<gene>
    <name evidence="4" type="ORF">RAN89_15925</name>
</gene>
<dbReference type="Pfam" id="PF02518">
    <property type="entry name" value="HATPase_c"/>
    <property type="match status" value="1"/>
</dbReference>